<evidence type="ECO:0000256" key="6">
    <source>
        <dbReference type="ARBA" id="ARBA00023136"/>
    </source>
</evidence>
<keyword evidence="14" id="KW-1185">Reference proteome</keyword>
<keyword evidence="4 11" id="KW-1133">Transmembrane helix</keyword>
<dbReference type="SUPFAM" id="SSF81321">
    <property type="entry name" value="Family A G protein-coupled receptor-like"/>
    <property type="match status" value="1"/>
</dbReference>
<comment type="subcellular location">
    <subcellularLocation>
        <location evidence="1">Cell membrane</location>
        <topology evidence="1">Multi-pass membrane protein</topology>
    </subcellularLocation>
</comment>
<evidence type="ECO:0000256" key="11">
    <source>
        <dbReference type="SAM" id="Phobius"/>
    </source>
</evidence>
<evidence type="ECO:0000256" key="1">
    <source>
        <dbReference type="ARBA" id="ARBA00004651"/>
    </source>
</evidence>
<organism evidence="13 14">
    <name type="scientific">Porites evermanni</name>
    <dbReference type="NCBI Taxonomy" id="104178"/>
    <lineage>
        <taxon>Eukaryota</taxon>
        <taxon>Metazoa</taxon>
        <taxon>Cnidaria</taxon>
        <taxon>Anthozoa</taxon>
        <taxon>Hexacorallia</taxon>
        <taxon>Scleractinia</taxon>
        <taxon>Fungiina</taxon>
        <taxon>Poritidae</taxon>
        <taxon>Porites</taxon>
    </lineage>
</organism>
<feature type="domain" description="G-protein coupled receptors family 1 profile" evidence="12">
    <location>
        <begin position="39"/>
        <end position="278"/>
    </location>
</feature>
<comment type="caution">
    <text evidence="13">The sequence shown here is derived from an EMBL/GenBank/DDBJ whole genome shotgun (WGS) entry which is preliminary data.</text>
</comment>
<dbReference type="EMBL" id="CALNXI010000144">
    <property type="protein sequence ID" value="CAH3020325.1"/>
    <property type="molecule type" value="Genomic_DNA"/>
</dbReference>
<dbReference type="PANTHER" id="PTHR24246:SF27">
    <property type="entry name" value="ADENOSINE RECEPTOR, ISOFORM A"/>
    <property type="match status" value="1"/>
</dbReference>
<dbReference type="PRINTS" id="PR00237">
    <property type="entry name" value="GPCRRHODOPSN"/>
</dbReference>
<dbReference type="PANTHER" id="PTHR24246">
    <property type="entry name" value="OLFACTORY RECEPTOR AND ADENOSINE RECEPTOR"/>
    <property type="match status" value="1"/>
</dbReference>
<keyword evidence="5 10" id="KW-0297">G-protein coupled receptor</keyword>
<evidence type="ECO:0000256" key="10">
    <source>
        <dbReference type="RuleBase" id="RU000688"/>
    </source>
</evidence>
<evidence type="ECO:0000256" key="2">
    <source>
        <dbReference type="ARBA" id="ARBA00022475"/>
    </source>
</evidence>
<accession>A0ABN8LTC4</accession>
<keyword evidence="2" id="KW-1003">Cell membrane</keyword>
<evidence type="ECO:0000313" key="13">
    <source>
        <dbReference type="EMBL" id="CAH3020325.1"/>
    </source>
</evidence>
<protein>
    <recommendedName>
        <fullName evidence="12">G-protein coupled receptors family 1 profile domain-containing protein</fullName>
    </recommendedName>
</protein>
<dbReference type="InterPro" id="IPR017452">
    <property type="entry name" value="GPCR_Rhodpsn_7TM"/>
</dbReference>
<comment type="similarity">
    <text evidence="10">Belongs to the G-protein coupled receptor 1 family.</text>
</comment>
<evidence type="ECO:0000313" key="14">
    <source>
        <dbReference type="Proteomes" id="UP001159427"/>
    </source>
</evidence>
<evidence type="ECO:0000259" key="12">
    <source>
        <dbReference type="PROSITE" id="PS50262"/>
    </source>
</evidence>
<keyword evidence="9 10" id="KW-0807">Transducer</keyword>
<keyword evidence="6 11" id="KW-0472">Membrane</keyword>
<feature type="transmembrane region" description="Helical" evidence="11">
    <location>
        <begin position="175"/>
        <end position="194"/>
    </location>
</feature>
<name>A0ABN8LTC4_9CNID</name>
<dbReference type="PROSITE" id="PS00237">
    <property type="entry name" value="G_PROTEIN_RECEP_F1_1"/>
    <property type="match status" value="1"/>
</dbReference>
<keyword evidence="8" id="KW-0325">Glycoprotein</keyword>
<dbReference type="Gene3D" id="1.20.1070.10">
    <property type="entry name" value="Rhodopsin 7-helix transmembrane proteins"/>
    <property type="match status" value="1"/>
</dbReference>
<dbReference type="PROSITE" id="PS50262">
    <property type="entry name" value="G_PROTEIN_RECEP_F1_2"/>
    <property type="match status" value="1"/>
</dbReference>
<feature type="transmembrane region" description="Helical" evidence="11">
    <location>
        <begin position="20"/>
        <end position="47"/>
    </location>
</feature>
<sequence length="376" mass="42583">KSVFYCPHVPQLEWDVHDTISPWIFAAFASIISQAAVLLNALIIIAIKKKGELQRLSNILLSSMAITDLLVGGICAPLSAIDGLLLSYQILSRQHICTLYVATACFTVTLIFCSVVHLTLIAWERYVAIRRWRDYRVIVTKDRLKKLANTAWILGTVFILSPILISVAFTGQTSFPIPAVSTCCMLALIVYFYFKVYLEIRKRKFNQISQVSVEVSMKLEYRVAKTTALVTVALILSFIPAAILSLLGRFFPVLRKMSSWCVGETLMLSNSLVNPLIYCYRDRHFRKAVFEILRIKKPETKNEGGIVRFIERKDVRGSPKEREAIIQEVDKNISLIRSTSSYDLTSYRAHIEHNRTSVRRTRSAPLILVDGSSCVD</sequence>
<dbReference type="Proteomes" id="UP001159427">
    <property type="component" value="Unassembled WGS sequence"/>
</dbReference>
<proteinExistence type="inferred from homology"/>
<dbReference type="CDD" id="cd00637">
    <property type="entry name" value="7tm_classA_rhodopsin-like"/>
    <property type="match status" value="1"/>
</dbReference>
<evidence type="ECO:0000256" key="9">
    <source>
        <dbReference type="ARBA" id="ARBA00023224"/>
    </source>
</evidence>
<keyword evidence="7 10" id="KW-0675">Receptor</keyword>
<feature type="non-terminal residue" evidence="13">
    <location>
        <position position="1"/>
    </location>
</feature>
<evidence type="ECO:0000256" key="8">
    <source>
        <dbReference type="ARBA" id="ARBA00023180"/>
    </source>
</evidence>
<dbReference type="InterPro" id="IPR000276">
    <property type="entry name" value="GPCR_Rhodpsn"/>
</dbReference>
<reference evidence="13 14" key="1">
    <citation type="submission" date="2022-05" db="EMBL/GenBank/DDBJ databases">
        <authorList>
            <consortium name="Genoscope - CEA"/>
            <person name="William W."/>
        </authorList>
    </citation>
    <scope>NUCLEOTIDE SEQUENCE [LARGE SCALE GENOMIC DNA]</scope>
</reference>
<evidence type="ECO:0000256" key="7">
    <source>
        <dbReference type="ARBA" id="ARBA00023170"/>
    </source>
</evidence>
<keyword evidence="3 10" id="KW-0812">Transmembrane</keyword>
<evidence type="ECO:0000256" key="3">
    <source>
        <dbReference type="ARBA" id="ARBA00022692"/>
    </source>
</evidence>
<feature type="transmembrane region" description="Helical" evidence="11">
    <location>
        <begin position="151"/>
        <end position="169"/>
    </location>
</feature>
<dbReference type="Pfam" id="PF00001">
    <property type="entry name" value="7tm_1"/>
    <property type="match status" value="1"/>
</dbReference>
<evidence type="ECO:0000256" key="5">
    <source>
        <dbReference type="ARBA" id="ARBA00023040"/>
    </source>
</evidence>
<evidence type="ECO:0000256" key="4">
    <source>
        <dbReference type="ARBA" id="ARBA00022989"/>
    </source>
</evidence>
<feature type="transmembrane region" description="Helical" evidence="11">
    <location>
        <begin position="59"/>
        <end position="79"/>
    </location>
</feature>
<feature type="transmembrane region" description="Helical" evidence="11">
    <location>
        <begin position="99"/>
        <end position="123"/>
    </location>
</feature>
<gene>
    <name evidence="13" type="ORF">PEVE_00006720</name>
</gene>
<feature type="transmembrane region" description="Helical" evidence="11">
    <location>
        <begin position="227"/>
        <end position="251"/>
    </location>
</feature>